<dbReference type="GO" id="GO:0015667">
    <property type="term" value="F:site-specific DNA-methyltransferase (cytosine-N4-specific) activity"/>
    <property type="evidence" value="ECO:0007669"/>
    <property type="project" value="UniProtKB-EC"/>
</dbReference>
<accession>A0A0R2AEM7</accession>
<sequence>MSNKVNNHIIVESLPNDIEFGGSYIIAQANPNTYTHSFFKYPCRFIPEIPRWAIQKYLTGIEDACVFDPFAGSGTTLLESVINDYEAYGTEIDNIAKLIIKVKTTPFTKDKLEEITNEFNRIVTNIDTSQKPQKLPGINNLDHWFTEDAIVKLSGIKKNIDRIDDKDIRDFFNVCFVSIIKRVSNADDVSPKPYVSNKIKKNPPETIKEFSSTFTKYFEGIRELSSLGLTKKARIIKGDALNFEFDGLFDLAVTSPPYINAFDYARTMRLENLWLDTMTENELREKKKDYVGTESIKITEEEKRLEILDKSTILKSYYSQIFEKDKKRALIVKKFFEDMEGNLKNTYKYLKPGGHYMIVIGNSSIRKVEVESWKVIQQIAELVGFKTETYFNYLIQNPYIRIPRGNKGGKINLDHVLVLKKGE</sequence>
<dbReference type="GO" id="GO:0009307">
    <property type="term" value="P:DNA restriction-modification system"/>
    <property type="evidence" value="ECO:0007669"/>
    <property type="project" value="UniProtKB-KW"/>
</dbReference>
<dbReference type="GO" id="GO:0032259">
    <property type="term" value="P:methylation"/>
    <property type="evidence" value="ECO:0007669"/>
    <property type="project" value="UniProtKB-KW"/>
</dbReference>
<keyword evidence="6" id="KW-0680">Restriction system</keyword>
<evidence type="ECO:0000313" key="8">
    <source>
        <dbReference type="EMBL" id="KRM65800.1"/>
    </source>
</evidence>
<evidence type="ECO:0000313" key="9">
    <source>
        <dbReference type="Proteomes" id="UP000051008"/>
    </source>
</evidence>
<dbReference type="AlphaFoldDB" id="A0A0R2AEM7"/>
<protein>
    <recommendedName>
        <fullName evidence="2">site-specific DNA-methyltransferase (cytosine-N(4)-specific)</fullName>
        <ecNumber evidence="2">2.1.1.113</ecNumber>
    </recommendedName>
</protein>
<reference evidence="8 9" key="1">
    <citation type="journal article" date="2015" name="Genome Announc.">
        <title>Expanding the biotechnology potential of lactobacilli through comparative genomics of 213 strains and associated genera.</title>
        <authorList>
            <person name="Sun Z."/>
            <person name="Harris H.M."/>
            <person name="McCann A."/>
            <person name="Guo C."/>
            <person name="Argimon S."/>
            <person name="Zhang W."/>
            <person name="Yang X."/>
            <person name="Jeffery I.B."/>
            <person name="Cooney J.C."/>
            <person name="Kagawa T.F."/>
            <person name="Liu W."/>
            <person name="Song Y."/>
            <person name="Salvetti E."/>
            <person name="Wrobel A."/>
            <person name="Rasinkangas P."/>
            <person name="Parkhill J."/>
            <person name="Rea M.C."/>
            <person name="O'Sullivan O."/>
            <person name="Ritari J."/>
            <person name="Douillard F.P."/>
            <person name="Paul Ross R."/>
            <person name="Yang R."/>
            <person name="Briner A.E."/>
            <person name="Felis G.E."/>
            <person name="de Vos W.M."/>
            <person name="Barrangou R."/>
            <person name="Klaenhammer T.R."/>
            <person name="Caufield P.W."/>
            <person name="Cui Y."/>
            <person name="Zhang H."/>
            <person name="O'Toole P.W."/>
        </authorList>
    </citation>
    <scope>NUCLEOTIDE SEQUENCE [LARGE SCALE GENOMIC DNA]</scope>
    <source>
        <strain evidence="8 9">DSM 20509</strain>
    </source>
</reference>
<comment type="similarity">
    <text evidence="1">Belongs to the N(4)/N(6)-methyltransferase family. N(4) subfamily.</text>
</comment>
<gene>
    <name evidence="8" type="ORF">FC14_GL000817</name>
</gene>
<keyword evidence="3" id="KW-0489">Methyltransferase</keyword>
<comment type="catalytic activity">
    <reaction evidence="7">
        <text>a 2'-deoxycytidine in DNA + S-adenosyl-L-methionine = an N(4)-methyl-2'-deoxycytidine in DNA + S-adenosyl-L-homocysteine + H(+)</text>
        <dbReference type="Rhea" id="RHEA:16857"/>
        <dbReference type="Rhea" id="RHEA-COMP:11369"/>
        <dbReference type="Rhea" id="RHEA-COMP:13674"/>
        <dbReference type="ChEBI" id="CHEBI:15378"/>
        <dbReference type="ChEBI" id="CHEBI:57856"/>
        <dbReference type="ChEBI" id="CHEBI:59789"/>
        <dbReference type="ChEBI" id="CHEBI:85452"/>
        <dbReference type="ChEBI" id="CHEBI:137933"/>
        <dbReference type="EC" id="2.1.1.113"/>
    </reaction>
</comment>
<dbReference type="Gene3D" id="3.40.50.150">
    <property type="entry name" value="Vaccinia Virus protein VP39"/>
    <property type="match status" value="2"/>
</dbReference>
<dbReference type="InterPro" id="IPR029063">
    <property type="entry name" value="SAM-dependent_MTases_sf"/>
</dbReference>
<evidence type="ECO:0000256" key="1">
    <source>
        <dbReference type="ARBA" id="ARBA00010203"/>
    </source>
</evidence>
<comment type="caution">
    <text evidence="8">The sequence shown here is derived from an EMBL/GenBank/DDBJ whole genome shotgun (WGS) entry which is preliminary data.</text>
</comment>
<dbReference type="RefSeq" id="WP_056975835.1">
    <property type="nucleotide sequence ID" value="NZ_AYYP01000010.1"/>
</dbReference>
<keyword evidence="9" id="KW-1185">Reference proteome</keyword>
<proteinExistence type="inferred from homology"/>
<dbReference type="OrthoDB" id="9800801at2"/>
<evidence type="ECO:0000256" key="6">
    <source>
        <dbReference type="ARBA" id="ARBA00022747"/>
    </source>
</evidence>
<keyword evidence="5" id="KW-0949">S-adenosyl-L-methionine</keyword>
<dbReference type="PATRIC" id="fig|1423718.3.peg.853"/>
<dbReference type="EMBL" id="AYYP01000010">
    <property type="protein sequence ID" value="KRM65800.1"/>
    <property type="molecule type" value="Genomic_DNA"/>
</dbReference>
<name>A0A0R2AEM7_9LACO</name>
<evidence type="ECO:0000256" key="3">
    <source>
        <dbReference type="ARBA" id="ARBA00022603"/>
    </source>
</evidence>
<dbReference type="PROSITE" id="PS00093">
    <property type="entry name" value="N4_MTASE"/>
    <property type="match status" value="1"/>
</dbReference>
<dbReference type="SUPFAM" id="SSF53335">
    <property type="entry name" value="S-adenosyl-L-methionine-dependent methyltransferases"/>
    <property type="match status" value="1"/>
</dbReference>
<evidence type="ECO:0000256" key="7">
    <source>
        <dbReference type="ARBA" id="ARBA00049120"/>
    </source>
</evidence>
<evidence type="ECO:0000256" key="4">
    <source>
        <dbReference type="ARBA" id="ARBA00022679"/>
    </source>
</evidence>
<dbReference type="InterPro" id="IPR017985">
    <property type="entry name" value="MeTrfase_CN4_CS"/>
</dbReference>
<dbReference type="EC" id="2.1.1.113" evidence="2"/>
<evidence type="ECO:0000256" key="2">
    <source>
        <dbReference type="ARBA" id="ARBA00012185"/>
    </source>
</evidence>
<keyword evidence="4" id="KW-0808">Transferase</keyword>
<evidence type="ECO:0000256" key="5">
    <source>
        <dbReference type="ARBA" id="ARBA00022691"/>
    </source>
</evidence>
<dbReference type="Proteomes" id="UP000051008">
    <property type="component" value="Unassembled WGS sequence"/>
</dbReference>
<dbReference type="GO" id="GO:0003677">
    <property type="term" value="F:DNA binding"/>
    <property type="evidence" value="ECO:0007669"/>
    <property type="project" value="InterPro"/>
</dbReference>
<organism evidence="8 9">
    <name type="scientific">Ligilactobacillus agilis DSM 20509</name>
    <dbReference type="NCBI Taxonomy" id="1423718"/>
    <lineage>
        <taxon>Bacteria</taxon>
        <taxon>Bacillati</taxon>
        <taxon>Bacillota</taxon>
        <taxon>Bacilli</taxon>
        <taxon>Lactobacillales</taxon>
        <taxon>Lactobacillaceae</taxon>
        <taxon>Ligilactobacillus</taxon>
    </lineage>
</organism>